<organism evidence="1">
    <name type="scientific">marine metagenome</name>
    <dbReference type="NCBI Taxonomy" id="408172"/>
    <lineage>
        <taxon>unclassified sequences</taxon>
        <taxon>metagenomes</taxon>
        <taxon>ecological metagenomes</taxon>
    </lineage>
</organism>
<protein>
    <submittedName>
        <fullName evidence="1">Uncharacterized protein</fullName>
    </submittedName>
</protein>
<name>A0A382F8E2_9ZZZZ</name>
<proteinExistence type="predicted"/>
<gene>
    <name evidence="1" type="ORF">METZ01_LOCUS211215</name>
</gene>
<dbReference type="AlphaFoldDB" id="A0A382F8E2"/>
<evidence type="ECO:0000313" key="1">
    <source>
        <dbReference type="EMBL" id="SVB58361.1"/>
    </source>
</evidence>
<dbReference type="EMBL" id="UINC01048163">
    <property type="protein sequence ID" value="SVB58361.1"/>
    <property type="molecule type" value="Genomic_DNA"/>
</dbReference>
<reference evidence="1" key="1">
    <citation type="submission" date="2018-05" db="EMBL/GenBank/DDBJ databases">
        <authorList>
            <person name="Lanie J.A."/>
            <person name="Ng W.-L."/>
            <person name="Kazmierczak K.M."/>
            <person name="Andrzejewski T.M."/>
            <person name="Davidsen T.M."/>
            <person name="Wayne K.J."/>
            <person name="Tettelin H."/>
            <person name="Glass J.I."/>
            <person name="Rusch D."/>
            <person name="Podicherti R."/>
            <person name="Tsui H.-C.T."/>
            <person name="Winkler M.E."/>
        </authorList>
    </citation>
    <scope>NUCLEOTIDE SEQUENCE</scope>
</reference>
<accession>A0A382F8E2</accession>
<sequence>MNVVAGVNKYPKNTKGIASSSSIILNIYPLTSLGGKIQNGQEPMFGSSFLFL</sequence>